<keyword evidence="3" id="KW-1185">Reference proteome</keyword>
<evidence type="ECO:0000313" key="2">
    <source>
        <dbReference type="EMBL" id="GGA58408.1"/>
    </source>
</evidence>
<keyword evidence="1" id="KW-1133">Transmembrane helix</keyword>
<evidence type="ECO:0000313" key="3">
    <source>
        <dbReference type="Proteomes" id="UP000617979"/>
    </source>
</evidence>
<dbReference type="Proteomes" id="UP000617979">
    <property type="component" value="Unassembled WGS sequence"/>
</dbReference>
<sequence>MDSKDAMVVNQESQYIYIDLTDKQIEELMIQLTEMKLNGEHFSWSNQFNEESRIVIYFRKVSLGENGEFQLDQEGSEKIHSFSFFFVFVVILSTIGVIAVIYMLFHILLAS</sequence>
<feature type="transmembrane region" description="Helical" evidence="1">
    <location>
        <begin position="84"/>
        <end position="109"/>
    </location>
</feature>
<accession>A0ABQ1H5L7</accession>
<name>A0ABQ1H5L7_9BACL</name>
<keyword evidence="1" id="KW-0472">Membrane</keyword>
<gene>
    <name evidence="2" type="ORF">GCM10007416_34520</name>
</gene>
<dbReference type="EMBL" id="BMEX01000031">
    <property type="protein sequence ID" value="GGA58408.1"/>
    <property type="molecule type" value="Genomic_DNA"/>
</dbReference>
<reference evidence="3" key="1">
    <citation type="journal article" date="2019" name="Int. J. Syst. Evol. Microbiol.">
        <title>The Global Catalogue of Microorganisms (GCM) 10K type strain sequencing project: providing services to taxonomists for standard genome sequencing and annotation.</title>
        <authorList>
            <consortium name="The Broad Institute Genomics Platform"/>
            <consortium name="The Broad Institute Genome Sequencing Center for Infectious Disease"/>
            <person name="Wu L."/>
            <person name="Ma J."/>
        </authorList>
    </citation>
    <scope>NUCLEOTIDE SEQUENCE [LARGE SCALE GENOMIC DNA]</scope>
    <source>
        <strain evidence="3">CGMCC 1.12404</strain>
    </source>
</reference>
<proteinExistence type="predicted"/>
<protein>
    <submittedName>
        <fullName evidence="2">Uncharacterized protein</fullName>
    </submittedName>
</protein>
<organism evidence="2 3">
    <name type="scientific">Kroppenstedtia guangzhouensis</name>
    <dbReference type="NCBI Taxonomy" id="1274356"/>
    <lineage>
        <taxon>Bacteria</taxon>
        <taxon>Bacillati</taxon>
        <taxon>Bacillota</taxon>
        <taxon>Bacilli</taxon>
        <taxon>Bacillales</taxon>
        <taxon>Thermoactinomycetaceae</taxon>
        <taxon>Kroppenstedtia</taxon>
    </lineage>
</organism>
<keyword evidence="1" id="KW-0812">Transmembrane</keyword>
<dbReference type="RefSeq" id="WP_188433729.1">
    <property type="nucleotide sequence ID" value="NZ_BMEX01000031.1"/>
</dbReference>
<comment type="caution">
    <text evidence="2">The sequence shown here is derived from an EMBL/GenBank/DDBJ whole genome shotgun (WGS) entry which is preliminary data.</text>
</comment>
<evidence type="ECO:0000256" key="1">
    <source>
        <dbReference type="SAM" id="Phobius"/>
    </source>
</evidence>